<keyword evidence="3 5" id="KW-0809">Transit peptide</keyword>
<accession>A0AAD7UA76</accession>
<comment type="caution">
    <text evidence="7">The sequence shown here is derived from an EMBL/GenBank/DDBJ whole genome shotgun (WGS) entry which is preliminary data.</text>
</comment>
<dbReference type="PANTHER" id="PTHR11715">
    <property type="entry name" value="GLYCINE CLEAVAGE SYSTEM H PROTEIN"/>
    <property type="match status" value="1"/>
</dbReference>
<feature type="domain" description="Lipoyl-binding" evidence="6">
    <location>
        <begin position="41"/>
        <end position="123"/>
    </location>
</feature>
<gene>
    <name evidence="7" type="ORF">CTAYLR_001816</name>
</gene>
<dbReference type="NCBIfam" id="TIGR00527">
    <property type="entry name" value="gcvH"/>
    <property type="match status" value="1"/>
</dbReference>
<comment type="function">
    <text evidence="5">The H protein shuttles the methylamine group of glycine from the P protein to the T protein.</text>
</comment>
<dbReference type="SUPFAM" id="SSF51230">
    <property type="entry name" value="Single hybrid motif"/>
    <property type="match status" value="1"/>
</dbReference>
<comment type="cofactor">
    <cofactor evidence="5">
        <name>(R)-lipoate</name>
        <dbReference type="ChEBI" id="CHEBI:83088"/>
    </cofactor>
    <text evidence="5">Binds 1 lipoyl cofactor covalently.</text>
</comment>
<dbReference type="InterPro" id="IPR000089">
    <property type="entry name" value="Biotin_lipoyl"/>
</dbReference>
<evidence type="ECO:0000256" key="2">
    <source>
        <dbReference type="ARBA" id="ARBA00022823"/>
    </source>
</evidence>
<dbReference type="InterPro" id="IPR002930">
    <property type="entry name" value="GCV_H"/>
</dbReference>
<reference evidence="7" key="1">
    <citation type="submission" date="2023-01" db="EMBL/GenBank/DDBJ databases">
        <title>Metagenome sequencing of chrysophaentin producing Chrysophaeum taylorii.</title>
        <authorList>
            <person name="Davison J."/>
            <person name="Bewley C."/>
        </authorList>
    </citation>
    <scope>NUCLEOTIDE SEQUENCE</scope>
    <source>
        <strain evidence="7">NIES-1699</strain>
    </source>
</reference>
<dbReference type="GO" id="GO:0005960">
    <property type="term" value="C:glycine cleavage complex"/>
    <property type="evidence" value="ECO:0007669"/>
    <property type="project" value="UniProtKB-UniRule"/>
</dbReference>
<evidence type="ECO:0000313" key="7">
    <source>
        <dbReference type="EMBL" id="KAJ8599989.1"/>
    </source>
</evidence>
<keyword evidence="8" id="KW-1185">Reference proteome</keyword>
<dbReference type="InterPro" id="IPR011053">
    <property type="entry name" value="Single_hybrid_motif"/>
</dbReference>
<dbReference type="Pfam" id="PF01597">
    <property type="entry name" value="GCV_H"/>
    <property type="match status" value="1"/>
</dbReference>
<comment type="subunit">
    <text evidence="5">The glycine cleavage system is composed of four proteins: P, T, L and H.</text>
</comment>
<keyword evidence="5" id="KW-0496">Mitochondrion</keyword>
<dbReference type="GO" id="GO:0019464">
    <property type="term" value="P:glycine decarboxylation via glycine cleavage system"/>
    <property type="evidence" value="ECO:0007669"/>
    <property type="project" value="UniProtKB-UniRule"/>
</dbReference>
<feature type="modified residue" description="N6-lipoyllysine" evidence="4">
    <location>
        <position position="82"/>
    </location>
</feature>
<dbReference type="InterPro" id="IPR003016">
    <property type="entry name" value="2-oxoA_DH_lipoyl-BS"/>
</dbReference>
<dbReference type="PANTHER" id="PTHR11715:SF3">
    <property type="entry name" value="GLYCINE CLEAVAGE SYSTEM H PROTEIN-RELATED"/>
    <property type="match status" value="1"/>
</dbReference>
<keyword evidence="2 4" id="KW-0450">Lipoyl</keyword>
<dbReference type="Gene3D" id="2.40.50.100">
    <property type="match status" value="1"/>
</dbReference>
<dbReference type="CDD" id="cd06848">
    <property type="entry name" value="GCS_H"/>
    <property type="match status" value="1"/>
</dbReference>
<dbReference type="PROSITE" id="PS00189">
    <property type="entry name" value="LIPOYL"/>
    <property type="match status" value="1"/>
</dbReference>
<name>A0AAD7UA76_9STRA</name>
<dbReference type="EMBL" id="JAQMWT010000531">
    <property type="protein sequence ID" value="KAJ8599989.1"/>
    <property type="molecule type" value="Genomic_DNA"/>
</dbReference>
<dbReference type="GO" id="GO:0005739">
    <property type="term" value="C:mitochondrion"/>
    <property type="evidence" value="ECO:0007669"/>
    <property type="project" value="UniProtKB-SubCell"/>
</dbReference>
<dbReference type="Proteomes" id="UP001230188">
    <property type="component" value="Unassembled WGS sequence"/>
</dbReference>
<dbReference type="AlphaFoldDB" id="A0AAD7UA76"/>
<dbReference type="InterPro" id="IPR017453">
    <property type="entry name" value="GCV_H_sub"/>
</dbReference>
<dbReference type="InterPro" id="IPR033753">
    <property type="entry name" value="GCV_H/Fam206"/>
</dbReference>
<dbReference type="GO" id="GO:0009249">
    <property type="term" value="P:protein lipoylation"/>
    <property type="evidence" value="ECO:0007669"/>
    <property type="project" value="TreeGrafter"/>
</dbReference>
<dbReference type="PROSITE" id="PS50968">
    <property type="entry name" value="BIOTINYL_LIPOYL"/>
    <property type="match status" value="1"/>
</dbReference>
<evidence type="ECO:0000313" key="8">
    <source>
        <dbReference type="Proteomes" id="UP001230188"/>
    </source>
</evidence>
<dbReference type="HAMAP" id="MF_00272">
    <property type="entry name" value="GcvH"/>
    <property type="match status" value="1"/>
</dbReference>
<proteinExistence type="inferred from homology"/>
<evidence type="ECO:0000256" key="4">
    <source>
        <dbReference type="PIRSR" id="PIRSR617453-50"/>
    </source>
</evidence>
<sequence>MASILVSRLARTARPSGMVLARSFSAYFTPSHEYVKVDGETGTFGITAHAAEELGDIVFVDLPDVGTKVTKGQPFGAVESVKAASDVYAPVSGVVTEINDQLGDMPGLVNDSALEDGWFVKIKMDSAATAILEELMDEAGYEAHIKSE</sequence>
<comment type="subcellular location">
    <subcellularLocation>
        <location evidence="5">Mitochondrion</location>
    </subcellularLocation>
</comment>
<protein>
    <recommendedName>
        <fullName evidence="5">Glycine cleavage system H protein</fullName>
    </recommendedName>
</protein>
<comment type="similarity">
    <text evidence="1 5">Belongs to the GcvH family.</text>
</comment>
<evidence type="ECO:0000256" key="3">
    <source>
        <dbReference type="ARBA" id="ARBA00022946"/>
    </source>
</evidence>
<evidence type="ECO:0000259" key="6">
    <source>
        <dbReference type="PROSITE" id="PS50968"/>
    </source>
</evidence>
<evidence type="ECO:0000256" key="1">
    <source>
        <dbReference type="ARBA" id="ARBA00009249"/>
    </source>
</evidence>
<evidence type="ECO:0000256" key="5">
    <source>
        <dbReference type="RuleBase" id="RU364055"/>
    </source>
</evidence>
<organism evidence="7 8">
    <name type="scientific">Chrysophaeum taylorii</name>
    <dbReference type="NCBI Taxonomy" id="2483200"/>
    <lineage>
        <taxon>Eukaryota</taxon>
        <taxon>Sar</taxon>
        <taxon>Stramenopiles</taxon>
        <taxon>Ochrophyta</taxon>
        <taxon>Pelagophyceae</taxon>
        <taxon>Pelagomonadales</taxon>
        <taxon>Pelagomonadaceae</taxon>
        <taxon>Chrysophaeum</taxon>
    </lineage>
</organism>
<dbReference type="NCBIfam" id="NF002270">
    <property type="entry name" value="PRK01202.1"/>
    <property type="match status" value="1"/>
</dbReference>